<accession>A0A6I1DCH7</accession>
<organism evidence="1 2">
    <name type="scientific">Bifidobacterium longum</name>
    <dbReference type="NCBI Taxonomy" id="216816"/>
    <lineage>
        <taxon>Bacteria</taxon>
        <taxon>Bacillati</taxon>
        <taxon>Actinomycetota</taxon>
        <taxon>Actinomycetes</taxon>
        <taxon>Bifidobacteriales</taxon>
        <taxon>Bifidobacteriaceae</taxon>
        <taxon>Bifidobacterium</taxon>
    </lineage>
</organism>
<comment type="caution">
    <text evidence="1">The sequence shown here is derived from an EMBL/GenBank/DDBJ whole genome shotgun (WGS) entry which is preliminary data.</text>
</comment>
<dbReference type="AlphaFoldDB" id="A0A6I1DCH7"/>
<dbReference type="Proteomes" id="UP000451234">
    <property type="component" value="Unassembled WGS sequence"/>
</dbReference>
<name>A0A6I1DCH7_BIFLN</name>
<dbReference type="RefSeq" id="WP_195447483.1">
    <property type="nucleotide sequence ID" value="NZ_JADNJT010000011.1"/>
</dbReference>
<dbReference type="EMBL" id="WDRV01000002">
    <property type="protein sequence ID" value="KAB7323639.1"/>
    <property type="molecule type" value="Genomic_DNA"/>
</dbReference>
<reference evidence="1 2" key="1">
    <citation type="journal article" date="2019" name="Nat. Med.">
        <title>A library of human gut bacterial isolates paired with longitudinal multiomics data enables mechanistic microbiome research.</title>
        <authorList>
            <person name="Poyet M."/>
            <person name="Groussin M."/>
            <person name="Gibbons S.M."/>
            <person name="Avila-Pacheco J."/>
            <person name="Jiang X."/>
            <person name="Kearney S.M."/>
            <person name="Perrotta A.R."/>
            <person name="Berdy B."/>
            <person name="Zhao S."/>
            <person name="Lieberman T.D."/>
            <person name="Swanson P.K."/>
            <person name="Smith M."/>
            <person name="Roesemann S."/>
            <person name="Alexander J.E."/>
            <person name="Rich S.A."/>
            <person name="Livny J."/>
            <person name="Vlamakis H."/>
            <person name="Clish C."/>
            <person name="Bullock K."/>
            <person name="Deik A."/>
            <person name="Scott J."/>
            <person name="Pierce K.A."/>
            <person name="Xavier R.J."/>
            <person name="Alm E.J."/>
        </authorList>
    </citation>
    <scope>NUCLEOTIDE SEQUENCE [LARGE SCALE GENOMIC DNA]</scope>
    <source>
        <strain evidence="1 2">BIOML-A75</strain>
    </source>
</reference>
<evidence type="ECO:0000313" key="1">
    <source>
        <dbReference type="EMBL" id="KAB7323639.1"/>
    </source>
</evidence>
<proteinExistence type="predicted"/>
<evidence type="ECO:0000313" key="2">
    <source>
        <dbReference type="Proteomes" id="UP000451234"/>
    </source>
</evidence>
<sequence>MNEENKHVFYDSTSVWLSVNCEEGKLTAFKVDVPVRIDSTGAMPFLKDPALDAPFQARVRVGCNSDQLQTAVNAGVEAFQKAFNESMELRGM</sequence>
<protein>
    <submittedName>
        <fullName evidence="1">Uncharacterized protein</fullName>
    </submittedName>
</protein>
<gene>
    <name evidence="1" type="ORF">GBB65_02580</name>
</gene>